<name>A0A5E4MB43_9HEMI</name>
<dbReference type="AlphaFoldDB" id="A0A5E4MB43"/>
<keyword evidence="3" id="KW-1185">Reference proteome</keyword>
<proteinExistence type="predicted"/>
<sequence length="446" mass="52495">MSFLECLESTTEETEMTLGELKKKRCYSEESSENSKKKSKKEETEESILPEVLEMTVPRFVIYCRERLELEIKTEKEEMIQVLTTMNVEEENETKFPMWNLILMFLIINEDFLNGKRTGPLLTKTMMEKVEMEKQMKAIDLTIYPKILRFMNLLRKNLKTVLEKCPLLSLINTSRENIDLSTEYVCLADLMDYYDVCQNCRKVLENIAPYTGISSRVTENTSTLSTYVNGPLKAVDVDGSKKATCSRETSSPVERGLFELPGLTPEHGEEFLTTYLTTRGSSKKLVGSQKMADYVIDLNIYRYVLCNRILYICENTFRDKERHLNYIKPLTFKRPPLVDKYYTAGTPLFQFFDDYCNGDWYKILRMSEFTLRNYRINAGKCFRNLVSTYHEWKKEIQNCYQCDTCTFFHIRYMNTEQFEDFLDIHPHLNETTIDFIYANCVKKLDE</sequence>
<protein>
    <submittedName>
        <fullName evidence="2">Uncharacterized protein</fullName>
    </submittedName>
</protein>
<accession>A0A5E4MB43</accession>
<gene>
    <name evidence="2" type="ORF">CINCED_3A001893</name>
</gene>
<dbReference type="Proteomes" id="UP000325440">
    <property type="component" value="Unassembled WGS sequence"/>
</dbReference>
<evidence type="ECO:0000256" key="1">
    <source>
        <dbReference type="SAM" id="MobiDB-lite"/>
    </source>
</evidence>
<organism evidence="2 3">
    <name type="scientific">Cinara cedri</name>
    <dbReference type="NCBI Taxonomy" id="506608"/>
    <lineage>
        <taxon>Eukaryota</taxon>
        <taxon>Metazoa</taxon>
        <taxon>Ecdysozoa</taxon>
        <taxon>Arthropoda</taxon>
        <taxon>Hexapoda</taxon>
        <taxon>Insecta</taxon>
        <taxon>Pterygota</taxon>
        <taxon>Neoptera</taxon>
        <taxon>Paraneoptera</taxon>
        <taxon>Hemiptera</taxon>
        <taxon>Sternorrhyncha</taxon>
        <taxon>Aphidomorpha</taxon>
        <taxon>Aphidoidea</taxon>
        <taxon>Aphididae</taxon>
        <taxon>Lachninae</taxon>
        <taxon>Cinara</taxon>
    </lineage>
</organism>
<feature type="compositionally biased region" description="Basic and acidic residues" evidence="1">
    <location>
        <begin position="33"/>
        <end position="43"/>
    </location>
</feature>
<evidence type="ECO:0000313" key="2">
    <source>
        <dbReference type="EMBL" id="VVC27587.1"/>
    </source>
</evidence>
<reference evidence="2 3" key="1">
    <citation type="submission" date="2019-08" db="EMBL/GenBank/DDBJ databases">
        <authorList>
            <person name="Alioto T."/>
            <person name="Alioto T."/>
            <person name="Gomez Garrido J."/>
        </authorList>
    </citation>
    <scope>NUCLEOTIDE SEQUENCE [LARGE SCALE GENOMIC DNA]</scope>
</reference>
<dbReference type="EMBL" id="CABPRJ010000231">
    <property type="protein sequence ID" value="VVC27587.1"/>
    <property type="molecule type" value="Genomic_DNA"/>
</dbReference>
<dbReference type="OrthoDB" id="6647889at2759"/>
<evidence type="ECO:0000313" key="3">
    <source>
        <dbReference type="Proteomes" id="UP000325440"/>
    </source>
</evidence>
<feature type="region of interest" description="Disordered" evidence="1">
    <location>
        <begin position="1"/>
        <end position="45"/>
    </location>
</feature>